<dbReference type="PANTHER" id="PTHR24113">
    <property type="entry name" value="RAN GTPASE-ACTIVATING PROTEIN 1"/>
    <property type="match status" value="1"/>
</dbReference>
<dbReference type="SUPFAM" id="SSF52047">
    <property type="entry name" value="RNI-like"/>
    <property type="match status" value="1"/>
</dbReference>
<gene>
    <name evidence="1" type="ORF">METZ01_LOCUS135944</name>
</gene>
<dbReference type="SMART" id="SM00368">
    <property type="entry name" value="LRR_RI"/>
    <property type="match status" value="3"/>
</dbReference>
<dbReference type="GO" id="GO:0005634">
    <property type="term" value="C:nucleus"/>
    <property type="evidence" value="ECO:0007669"/>
    <property type="project" value="TreeGrafter"/>
</dbReference>
<organism evidence="1">
    <name type="scientific">marine metagenome</name>
    <dbReference type="NCBI Taxonomy" id="408172"/>
    <lineage>
        <taxon>unclassified sequences</taxon>
        <taxon>metagenomes</taxon>
        <taxon>ecological metagenomes</taxon>
    </lineage>
</organism>
<accession>A0A381Z1K8</accession>
<dbReference type="GO" id="GO:0006913">
    <property type="term" value="P:nucleocytoplasmic transport"/>
    <property type="evidence" value="ECO:0007669"/>
    <property type="project" value="TreeGrafter"/>
</dbReference>
<protein>
    <submittedName>
        <fullName evidence="1">Uncharacterized protein</fullName>
    </submittedName>
</protein>
<dbReference type="GO" id="GO:0005096">
    <property type="term" value="F:GTPase activator activity"/>
    <property type="evidence" value="ECO:0007669"/>
    <property type="project" value="InterPro"/>
</dbReference>
<reference evidence="1" key="1">
    <citation type="submission" date="2018-05" db="EMBL/GenBank/DDBJ databases">
        <authorList>
            <person name="Lanie J.A."/>
            <person name="Ng W.-L."/>
            <person name="Kazmierczak K.M."/>
            <person name="Andrzejewski T.M."/>
            <person name="Davidsen T.M."/>
            <person name="Wayne K.J."/>
            <person name="Tettelin H."/>
            <person name="Glass J.I."/>
            <person name="Rusch D."/>
            <person name="Podicherti R."/>
            <person name="Tsui H.-C.T."/>
            <person name="Winkler M.E."/>
        </authorList>
    </citation>
    <scope>NUCLEOTIDE SEQUENCE</scope>
</reference>
<name>A0A381Z1K8_9ZZZZ</name>
<dbReference type="GO" id="GO:0005829">
    <property type="term" value="C:cytosol"/>
    <property type="evidence" value="ECO:0007669"/>
    <property type="project" value="TreeGrafter"/>
</dbReference>
<dbReference type="Pfam" id="PF13516">
    <property type="entry name" value="LRR_6"/>
    <property type="match status" value="4"/>
</dbReference>
<dbReference type="InterPro" id="IPR032675">
    <property type="entry name" value="LRR_dom_sf"/>
</dbReference>
<evidence type="ECO:0000313" key="1">
    <source>
        <dbReference type="EMBL" id="SVA83090.1"/>
    </source>
</evidence>
<sequence length="219" mass="24127">MQDKLKNWEELCNDGENYAGEGDNLSPKEKILFENIKDKKVLKIQDAYLFSKTGKIEENHGCELAEMIAHFPFVKTITSLIITHNRLGPKGLQILTSSPFLPKVNYLHLGSNDLGNEGMSILAQASIFSEVTTLNLECNGITAEGAKALAESPYLTKVEHLNLVDNRVGDAGAMAIANSDNLSNLNYLHLGGNRVKSEEARSALKNSPKLTKLEKLKIF</sequence>
<dbReference type="InterPro" id="IPR001611">
    <property type="entry name" value="Leu-rich_rpt"/>
</dbReference>
<dbReference type="PANTHER" id="PTHR24113:SF15">
    <property type="entry name" value="NACHT DOMAIN-CONTAINING PROTEIN"/>
    <property type="match status" value="1"/>
</dbReference>
<dbReference type="AlphaFoldDB" id="A0A381Z1K8"/>
<dbReference type="InterPro" id="IPR027038">
    <property type="entry name" value="RanGap"/>
</dbReference>
<dbReference type="Gene3D" id="3.80.10.10">
    <property type="entry name" value="Ribonuclease Inhibitor"/>
    <property type="match status" value="2"/>
</dbReference>
<dbReference type="GO" id="GO:0031267">
    <property type="term" value="F:small GTPase binding"/>
    <property type="evidence" value="ECO:0007669"/>
    <property type="project" value="TreeGrafter"/>
</dbReference>
<dbReference type="EMBL" id="UINC01019601">
    <property type="protein sequence ID" value="SVA83090.1"/>
    <property type="molecule type" value="Genomic_DNA"/>
</dbReference>
<proteinExistence type="predicted"/>
<dbReference type="GO" id="GO:0048471">
    <property type="term" value="C:perinuclear region of cytoplasm"/>
    <property type="evidence" value="ECO:0007669"/>
    <property type="project" value="TreeGrafter"/>
</dbReference>